<dbReference type="InterPro" id="IPR025328">
    <property type="entry name" value="DUF4234"/>
</dbReference>
<keyword evidence="1" id="KW-1133">Transmembrane helix</keyword>
<feature type="transmembrane region" description="Helical" evidence="1">
    <location>
        <begin position="101"/>
        <end position="119"/>
    </location>
</feature>
<dbReference type="Pfam" id="PF14018">
    <property type="entry name" value="DUF4234"/>
    <property type="match status" value="1"/>
</dbReference>
<gene>
    <name evidence="3" type="ORF">GCM10022389_13410</name>
</gene>
<name>A0ABP7VKV0_9FLAO</name>
<evidence type="ECO:0000313" key="3">
    <source>
        <dbReference type="EMBL" id="GAA4069522.1"/>
    </source>
</evidence>
<keyword evidence="1" id="KW-0472">Membrane</keyword>
<keyword evidence="4" id="KW-1185">Reference proteome</keyword>
<dbReference type="EMBL" id="BAABCT010000002">
    <property type="protein sequence ID" value="GAA4069522.1"/>
    <property type="molecule type" value="Genomic_DNA"/>
</dbReference>
<dbReference type="Proteomes" id="UP001500367">
    <property type="component" value="Unassembled WGS sequence"/>
</dbReference>
<protein>
    <recommendedName>
        <fullName evidence="2">DUF4234 domain-containing protein</fullName>
    </recommendedName>
</protein>
<dbReference type="RefSeq" id="WP_298307345.1">
    <property type="nucleotide sequence ID" value="NZ_BAABCT010000002.1"/>
</dbReference>
<reference evidence="4" key="1">
    <citation type="journal article" date="2019" name="Int. J. Syst. Evol. Microbiol.">
        <title>The Global Catalogue of Microorganisms (GCM) 10K type strain sequencing project: providing services to taxonomists for standard genome sequencing and annotation.</title>
        <authorList>
            <consortium name="The Broad Institute Genomics Platform"/>
            <consortium name="The Broad Institute Genome Sequencing Center for Infectious Disease"/>
            <person name="Wu L."/>
            <person name="Ma J."/>
        </authorList>
    </citation>
    <scope>NUCLEOTIDE SEQUENCE [LARGE SCALE GENOMIC DNA]</scope>
    <source>
        <strain evidence="4">JCM 17069</strain>
    </source>
</reference>
<feature type="transmembrane region" description="Helical" evidence="1">
    <location>
        <begin position="63"/>
        <end position="81"/>
    </location>
</feature>
<comment type="caution">
    <text evidence="3">The sequence shown here is derived from an EMBL/GenBank/DDBJ whole genome shotgun (WGS) entry which is preliminary data.</text>
</comment>
<keyword evidence="1" id="KW-0812">Transmembrane</keyword>
<accession>A0ABP7VKV0</accession>
<evidence type="ECO:0000256" key="1">
    <source>
        <dbReference type="SAM" id="Phobius"/>
    </source>
</evidence>
<sequence>MEVINPNEPHWNKPNNIPEFKVDPIIVLLLSFITCGLYLIYWNIKVAEVLNAVAEREIISTPIAVFAGCCLPVNLYFYYIAGKDGLPKVYQITGELQKDQSTLLLVLGLFFPFAAAMIVQGDINRLYR</sequence>
<proteinExistence type="predicted"/>
<feature type="transmembrane region" description="Helical" evidence="1">
    <location>
        <begin position="25"/>
        <end position="42"/>
    </location>
</feature>
<feature type="domain" description="DUF4234" evidence="2">
    <location>
        <begin position="26"/>
        <end position="81"/>
    </location>
</feature>
<evidence type="ECO:0000313" key="4">
    <source>
        <dbReference type="Proteomes" id="UP001500367"/>
    </source>
</evidence>
<evidence type="ECO:0000259" key="2">
    <source>
        <dbReference type="Pfam" id="PF14018"/>
    </source>
</evidence>
<organism evidence="3 4">
    <name type="scientific">Flavobacterium cheonanense</name>
    <dbReference type="NCBI Taxonomy" id="706183"/>
    <lineage>
        <taxon>Bacteria</taxon>
        <taxon>Pseudomonadati</taxon>
        <taxon>Bacteroidota</taxon>
        <taxon>Flavobacteriia</taxon>
        <taxon>Flavobacteriales</taxon>
        <taxon>Flavobacteriaceae</taxon>
        <taxon>Flavobacterium</taxon>
    </lineage>
</organism>